<accession>A0A843WCJ1</accession>
<organism evidence="1 2">
    <name type="scientific">Colocasia esculenta</name>
    <name type="common">Wild taro</name>
    <name type="synonym">Arum esculentum</name>
    <dbReference type="NCBI Taxonomy" id="4460"/>
    <lineage>
        <taxon>Eukaryota</taxon>
        <taxon>Viridiplantae</taxon>
        <taxon>Streptophyta</taxon>
        <taxon>Embryophyta</taxon>
        <taxon>Tracheophyta</taxon>
        <taxon>Spermatophyta</taxon>
        <taxon>Magnoliopsida</taxon>
        <taxon>Liliopsida</taxon>
        <taxon>Araceae</taxon>
        <taxon>Aroideae</taxon>
        <taxon>Colocasieae</taxon>
        <taxon>Colocasia</taxon>
    </lineage>
</organism>
<gene>
    <name evidence="1" type="ORF">Taro_037335</name>
</gene>
<evidence type="ECO:0000313" key="1">
    <source>
        <dbReference type="EMBL" id="MQM04528.1"/>
    </source>
</evidence>
<reference evidence="1" key="1">
    <citation type="submission" date="2017-07" db="EMBL/GenBank/DDBJ databases">
        <title>Taro Niue Genome Assembly and Annotation.</title>
        <authorList>
            <person name="Atibalentja N."/>
            <person name="Keating K."/>
            <person name="Fields C.J."/>
        </authorList>
    </citation>
    <scope>NUCLEOTIDE SEQUENCE</scope>
    <source>
        <strain evidence="1">Niue_2</strain>
        <tissue evidence="1">Leaf</tissue>
    </source>
</reference>
<proteinExistence type="predicted"/>
<protein>
    <submittedName>
        <fullName evidence="1">Uncharacterized protein</fullName>
    </submittedName>
</protein>
<evidence type="ECO:0000313" key="2">
    <source>
        <dbReference type="Proteomes" id="UP000652761"/>
    </source>
</evidence>
<dbReference type="EMBL" id="NMUH01003236">
    <property type="protein sequence ID" value="MQM04528.1"/>
    <property type="molecule type" value="Genomic_DNA"/>
</dbReference>
<comment type="caution">
    <text evidence="1">The sequence shown here is derived from an EMBL/GenBank/DDBJ whole genome shotgun (WGS) entry which is preliminary data.</text>
</comment>
<dbReference type="Proteomes" id="UP000652761">
    <property type="component" value="Unassembled WGS sequence"/>
</dbReference>
<name>A0A843WCJ1_COLES</name>
<dbReference type="AlphaFoldDB" id="A0A843WCJ1"/>
<keyword evidence="2" id="KW-1185">Reference proteome</keyword>
<sequence length="121" mass="13943">MKDQIDIRTKKASLMTQQRMESLMTLETTLEADLMEPSGRDESFEALMRMTTITPPSPDLLPLLFTPLSRLSLPHLCHRLLHGTEVTFSFLFFFSFFYPPSRWARNLPSLLECDECALLMG</sequence>